<evidence type="ECO:0000313" key="7">
    <source>
        <dbReference type="Proteomes" id="UP000595847"/>
    </source>
</evidence>
<dbReference type="Proteomes" id="UP000595847">
    <property type="component" value="Chromosome"/>
</dbReference>
<dbReference type="GO" id="GO:0016874">
    <property type="term" value="F:ligase activity"/>
    <property type="evidence" value="ECO:0007669"/>
    <property type="project" value="UniProtKB-UniRule"/>
</dbReference>
<comment type="similarity">
    <text evidence="2">Belongs to the BshC family.</text>
</comment>
<dbReference type="EMBL" id="CP066308">
    <property type="protein sequence ID" value="QQE75884.1"/>
    <property type="molecule type" value="Genomic_DNA"/>
</dbReference>
<feature type="domain" description="Bacillithiol biosynthesis BshC N-terminal Rossmann-like" evidence="3">
    <location>
        <begin position="1"/>
        <end position="380"/>
    </location>
</feature>
<dbReference type="RefSeq" id="WP_198829395.1">
    <property type="nucleotide sequence ID" value="NZ_CP066308.1"/>
</dbReference>
<dbReference type="EC" id="6.-.-.-" evidence="2"/>
<evidence type="ECO:0000256" key="1">
    <source>
        <dbReference type="ARBA" id="ARBA00022598"/>
    </source>
</evidence>
<protein>
    <recommendedName>
        <fullName evidence="2">Putative cysteine ligase BshC</fullName>
        <ecNumber evidence="2">6.-.-.-</ecNumber>
    </recommendedName>
</protein>
<evidence type="ECO:0000313" key="6">
    <source>
        <dbReference type="EMBL" id="QUO42910.1"/>
    </source>
</evidence>
<evidence type="ECO:0000313" key="5">
    <source>
        <dbReference type="EMBL" id="QQE75884.1"/>
    </source>
</evidence>
<dbReference type="InterPro" id="IPR011199">
    <property type="entry name" value="Bacillithiol_biosynth_BshC"/>
</dbReference>
<evidence type="ECO:0000256" key="2">
    <source>
        <dbReference type="HAMAP-Rule" id="MF_01867"/>
    </source>
</evidence>
<dbReference type="Proteomes" id="UP000677234">
    <property type="component" value="Chromosome"/>
</dbReference>
<comment type="function">
    <text evidence="2">Involved in bacillithiol (BSH) biosynthesis. May catalyze the last step of the pathway, the addition of cysteine to glucosamine malate (GlcN-Mal) to generate BSH.</text>
</comment>
<keyword evidence="1 2" id="KW-0436">Ligase</keyword>
<gene>
    <name evidence="2 5" type="primary">bshC</name>
    <name evidence="5" type="ORF">JD108_08470</name>
    <name evidence="6" type="ORF">KDJ56_08150</name>
</gene>
<name>A0A7T5JQ18_9BACL</name>
<evidence type="ECO:0000259" key="4">
    <source>
        <dbReference type="Pfam" id="PF24850"/>
    </source>
</evidence>
<dbReference type="HAMAP" id="MF_01867">
    <property type="entry name" value="BshC"/>
    <property type="match status" value="1"/>
</dbReference>
<dbReference type="AlphaFoldDB" id="A0A7T5JQ18"/>
<keyword evidence="8" id="KW-1185">Reference proteome</keyword>
<organism evidence="5 7">
    <name type="scientific">Brevibacillus composti</name>
    <dbReference type="NCBI Taxonomy" id="2796470"/>
    <lineage>
        <taxon>Bacteria</taxon>
        <taxon>Bacillati</taxon>
        <taxon>Bacillota</taxon>
        <taxon>Bacilli</taxon>
        <taxon>Bacillales</taxon>
        <taxon>Paenibacillaceae</taxon>
        <taxon>Brevibacillus</taxon>
    </lineage>
</organism>
<dbReference type="NCBIfam" id="TIGR03998">
    <property type="entry name" value="thiol_BshC"/>
    <property type="match status" value="1"/>
</dbReference>
<dbReference type="InterPro" id="IPR055398">
    <property type="entry name" value="Rossmann-like_BshC"/>
</dbReference>
<reference evidence="6" key="2">
    <citation type="submission" date="2021-04" db="EMBL/GenBank/DDBJ databases">
        <title>Brevibacillus composti FJAT-54423, complete genome.</title>
        <authorList>
            <person name="Tang R."/>
        </authorList>
    </citation>
    <scope>NUCLEOTIDE SEQUENCE</scope>
    <source>
        <strain evidence="6">FJAT-54424</strain>
    </source>
</reference>
<proteinExistence type="inferred from homology"/>
<dbReference type="Pfam" id="PF24850">
    <property type="entry name" value="CC_BshC"/>
    <property type="match status" value="1"/>
</dbReference>
<dbReference type="EMBL" id="CP073708">
    <property type="protein sequence ID" value="QUO42910.1"/>
    <property type="molecule type" value="Genomic_DNA"/>
</dbReference>
<dbReference type="Pfam" id="PF10079">
    <property type="entry name" value="Rossmann-like_BshC"/>
    <property type="match status" value="1"/>
</dbReference>
<sequence>MNVECLSLPLANKLADDYLQGKESALRFFAHHPYRTESYQARIEWLAQHEIPHRSELADGLHSYNRQIGNHQEAHANIDILREPGTMVVIGGQQAGVLTGPLYTIYKAVHLIQAAKRLRDQHGVPVVPVFWIAGEDHDIDEIDHVYGMTDHETRLHKLKMELPRSGRPSASSVPLDRDACRSFLDQVFALMTETAETASIRTWAEEAAAASETVVDWFARLMARLFGKHGLILVESSLPFLRELEKPVFTEVVERNEELSSLLAAAAGRLEQAGYPLQLEGGGQEANLFLYEGMDRLQLLRHGDHFVTRRGIYTRAELLELASADPCRFSANVVTRPLMQEHLFPTLAFVAGPGEIAYWAYFKEVFEAFGKELPIVLPRMSVTLVEGAIARLLKDFDLGIDRALISFAEWRAAWESKQGPHPLADRFEEVRAALQELYRPLVGDVAHLEPGLRQLAEKNAQRLLQNVDFLESRLERALEQREDIGKRRLYRLEAALFPAGGLQERKLSILPFLNKYGLSFVDRLVEAPFVHDGSHQVVYL</sequence>
<accession>A0A7T5JQ18</accession>
<reference evidence="5 7" key="1">
    <citation type="submission" date="2020-12" db="EMBL/GenBank/DDBJ databases">
        <title>strain FJAT-54423T represents a novel species of the genus Brevibacillus.</title>
        <authorList>
            <person name="Tang R."/>
        </authorList>
    </citation>
    <scope>NUCLEOTIDE SEQUENCE [LARGE SCALE GENOMIC DNA]</scope>
    <source>
        <strain evidence="5 7">FJAT-54423</strain>
    </source>
</reference>
<evidence type="ECO:0000259" key="3">
    <source>
        <dbReference type="Pfam" id="PF10079"/>
    </source>
</evidence>
<feature type="coiled-coil region" evidence="2">
    <location>
        <begin position="453"/>
        <end position="487"/>
    </location>
</feature>
<dbReference type="KEGG" id="bcop:JD108_08470"/>
<dbReference type="InterPro" id="IPR055399">
    <property type="entry name" value="CC_BshC"/>
</dbReference>
<evidence type="ECO:0000313" key="8">
    <source>
        <dbReference type="Proteomes" id="UP000677234"/>
    </source>
</evidence>
<keyword evidence="2" id="KW-0175">Coiled coil</keyword>
<feature type="domain" description="Bacillithiol biosynthesis BshC C-terminal coiled-coil" evidence="4">
    <location>
        <begin position="382"/>
        <end position="540"/>
    </location>
</feature>
<dbReference type="PIRSF" id="PIRSF012535">
    <property type="entry name" value="UCP012535"/>
    <property type="match status" value="1"/>
</dbReference>